<dbReference type="AlphaFoldDB" id="A0A2U1DF01"/>
<keyword evidence="3" id="KW-1185">Reference proteome</keyword>
<feature type="transmembrane region" description="Helical" evidence="1">
    <location>
        <begin position="59"/>
        <end position="79"/>
    </location>
</feature>
<gene>
    <name evidence="2" type="ORF">C7384_101163</name>
</gene>
<evidence type="ECO:0000313" key="3">
    <source>
        <dbReference type="Proteomes" id="UP000245433"/>
    </source>
</evidence>
<dbReference type="OrthoDB" id="2967498at2"/>
<dbReference type="Proteomes" id="UP000245433">
    <property type="component" value="Unassembled WGS sequence"/>
</dbReference>
<keyword evidence="1" id="KW-1133">Transmembrane helix</keyword>
<accession>A0A2U1DF01</accession>
<reference evidence="2 3" key="1">
    <citation type="submission" date="2018-04" db="EMBL/GenBank/DDBJ databases">
        <title>Genomic Encyclopedia of Type Strains, Phase IV (KMG-IV): sequencing the most valuable type-strain genomes for metagenomic binning, comparative biology and taxonomic classification.</title>
        <authorList>
            <person name="Goeker M."/>
        </authorList>
    </citation>
    <scope>NUCLEOTIDE SEQUENCE [LARGE SCALE GENOMIC DNA]</scope>
    <source>
        <strain evidence="2 3">DSM 28795</strain>
    </source>
</reference>
<name>A0A2U1DF01_9LACO</name>
<protein>
    <submittedName>
        <fullName evidence="2">Uncharacterized protein</fullName>
    </submittedName>
</protein>
<evidence type="ECO:0000313" key="2">
    <source>
        <dbReference type="EMBL" id="PVY86248.1"/>
    </source>
</evidence>
<keyword evidence="1" id="KW-0812">Transmembrane</keyword>
<dbReference type="EMBL" id="QEKT01000001">
    <property type="protein sequence ID" value="PVY86248.1"/>
    <property type="molecule type" value="Genomic_DNA"/>
</dbReference>
<comment type="caution">
    <text evidence="2">The sequence shown here is derived from an EMBL/GenBank/DDBJ whole genome shotgun (WGS) entry which is preliminary data.</text>
</comment>
<feature type="transmembrane region" description="Helical" evidence="1">
    <location>
        <begin position="126"/>
        <end position="142"/>
    </location>
</feature>
<evidence type="ECO:0000256" key="1">
    <source>
        <dbReference type="SAM" id="Phobius"/>
    </source>
</evidence>
<proteinExistence type="predicted"/>
<keyword evidence="1" id="KW-0472">Membrane</keyword>
<dbReference type="RefSeq" id="WP_089937482.1">
    <property type="nucleotide sequence ID" value="NZ_QEKT01000001.1"/>
</dbReference>
<feature type="transmembrane region" description="Helical" evidence="1">
    <location>
        <begin position="12"/>
        <end position="31"/>
    </location>
</feature>
<feature type="transmembrane region" description="Helical" evidence="1">
    <location>
        <begin position="148"/>
        <end position="166"/>
    </location>
</feature>
<organism evidence="2 3">
    <name type="scientific">Convivina intestini</name>
    <dbReference type="NCBI Taxonomy" id="1505726"/>
    <lineage>
        <taxon>Bacteria</taxon>
        <taxon>Bacillati</taxon>
        <taxon>Bacillota</taxon>
        <taxon>Bacilli</taxon>
        <taxon>Lactobacillales</taxon>
        <taxon>Lactobacillaceae</taxon>
        <taxon>Convivina</taxon>
    </lineage>
</organism>
<sequence length="234" mass="27655">MFFGTKWSFKFSYFWTSMIPAYIIFILRIFSELSDTVLKIYWPIGSQRTIFILRELQWVVLYIFTIISVISIFVLFHFIKIKRNKIKATRIIEINFNDFDKTPYKNGQSNILCVETHGFYKVNPNLIGYLLGTVFSSGTLSFSWSNSILIKILIFFIVQLLIWLYVMNSSDAVPNIILVLMKQDTIVIEDKYWILMNRKDLMYRLTGIKRIVPFASTDTRNRLYVVQENNNAKD</sequence>